<dbReference type="InterPro" id="IPR006357">
    <property type="entry name" value="HAD-SF_hydro_IIA"/>
</dbReference>
<dbReference type="Gene3D" id="3.40.50.1000">
    <property type="entry name" value="HAD superfamily/HAD-like"/>
    <property type="match status" value="2"/>
</dbReference>
<protein>
    <submittedName>
        <fullName evidence="1">HAD-like domain-containing protein</fullName>
    </submittedName>
</protein>
<comment type="caution">
    <text evidence="1">The sequence shown here is derived from an EMBL/GenBank/DDBJ whole genome shotgun (WGS) entry which is preliminary data.</text>
</comment>
<dbReference type="PANTHER" id="PTHR14269:SF4">
    <property type="entry name" value="CAT EYE SYNDROME CRITICAL REGION PROTEIN 5"/>
    <property type="match status" value="1"/>
</dbReference>
<evidence type="ECO:0000313" key="1">
    <source>
        <dbReference type="EMBL" id="KAF1799832.1"/>
    </source>
</evidence>
<gene>
    <name evidence="1" type="ORF">FB192DRAFT_1344792</name>
</gene>
<dbReference type="Pfam" id="PF13242">
    <property type="entry name" value="Hydrolase_like"/>
    <property type="match status" value="1"/>
</dbReference>
<dbReference type="NCBIfam" id="TIGR01456">
    <property type="entry name" value="CECR5"/>
    <property type="match status" value="1"/>
</dbReference>
<sequence>MTSILNRAAFAVYGRKTAFSGIARSISTIQKPNYAFAFDIDGVLIKGKRRIPEATRALKLLNGDNAHNRNIPFVLLTNGGGVTEEEKARQISELVGVKIDPKQVILSHSPMQNLATKYNDKRVLIIGGKGRNCYDVAKKYGFKEAVTPHDIMHWNSSSWPHSTPTSDLSMLTSTAALEFSNLPIHAVMVFHDTYDWGRDLQIMLDALCSQDGIIGTRKSDYTIQDVPLYWSNNDLIWSTDFPAPRLGQGAFKIALDSLYKTLTGHDLKSTSFGKPHGATYQFAEQVLASLEPGSQQPNHSRRVYAVGDNPASDIRGANDYGWTSMLVRTGIFTGNGNASDFPADIVCENVEEAVESIIAREEKHQ</sequence>
<dbReference type="GO" id="GO:0046474">
    <property type="term" value="P:glycerophospholipid biosynthetic process"/>
    <property type="evidence" value="ECO:0007669"/>
    <property type="project" value="TreeGrafter"/>
</dbReference>
<dbReference type="PANTHER" id="PTHR14269">
    <property type="entry name" value="CDP-DIACYLGLYCEROL--GLYCEROL-3-PHOSPHATE 3-PHOSPHATIDYLTRANSFERASE-RELATED"/>
    <property type="match status" value="1"/>
</dbReference>
<proteinExistence type="predicted"/>
<dbReference type="GO" id="GO:0005739">
    <property type="term" value="C:mitochondrion"/>
    <property type="evidence" value="ECO:0007669"/>
    <property type="project" value="TreeGrafter"/>
</dbReference>
<organism evidence="1 2">
    <name type="scientific">Mucor circinelloides f. lusitanicus</name>
    <name type="common">Mucor racemosus var. lusitanicus</name>
    <dbReference type="NCBI Taxonomy" id="29924"/>
    <lineage>
        <taxon>Eukaryota</taxon>
        <taxon>Fungi</taxon>
        <taxon>Fungi incertae sedis</taxon>
        <taxon>Mucoromycota</taxon>
        <taxon>Mucoromycotina</taxon>
        <taxon>Mucoromycetes</taxon>
        <taxon>Mucorales</taxon>
        <taxon>Mucorineae</taxon>
        <taxon>Mucoraceae</taxon>
        <taxon>Mucor</taxon>
    </lineage>
</organism>
<dbReference type="InterPro" id="IPR023214">
    <property type="entry name" value="HAD_sf"/>
</dbReference>
<dbReference type="SUPFAM" id="SSF56784">
    <property type="entry name" value="HAD-like"/>
    <property type="match status" value="1"/>
</dbReference>
<evidence type="ECO:0000313" key="2">
    <source>
        <dbReference type="Proteomes" id="UP000469890"/>
    </source>
</evidence>
<dbReference type="InterPro" id="IPR036412">
    <property type="entry name" value="HAD-like_sf"/>
</dbReference>
<name>A0A8H4EZ03_MUCCL</name>
<dbReference type="Proteomes" id="UP000469890">
    <property type="component" value="Unassembled WGS sequence"/>
</dbReference>
<dbReference type="InterPro" id="IPR006353">
    <property type="entry name" value="HAD-SF_hydro_IIA_CECR5"/>
</dbReference>
<dbReference type="EMBL" id="JAAECE010000006">
    <property type="protein sequence ID" value="KAF1799832.1"/>
    <property type="molecule type" value="Genomic_DNA"/>
</dbReference>
<dbReference type="AlphaFoldDB" id="A0A8H4EZ03"/>
<accession>A0A8H4EZ03</accession>
<dbReference type="NCBIfam" id="TIGR01460">
    <property type="entry name" value="HAD-SF-IIA"/>
    <property type="match status" value="1"/>
</dbReference>
<dbReference type="Pfam" id="PF13344">
    <property type="entry name" value="Hydrolase_6"/>
    <property type="match status" value="1"/>
</dbReference>
<reference evidence="1 2" key="1">
    <citation type="submission" date="2019-09" db="EMBL/GenBank/DDBJ databases">
        <authorList>
            <consortium name="DOE Joint Genome Institute"/>
            <person name="Mondo S.J."/>
            <person name="Navarro-Mendoza M.I."/>
            <person name="Perez-Arques C."/>
            <person name="Panchal S."/>
            <person name="Nicolas F.E."/>
            <person name="Ganguly P."/>
            <person name="Pangilinan J."/>
            <person name="Grigoriev I."/>
            <person name="Heitman J."/>
            <person name="Sanya K."/>
            <person name="Garre V."/>
        </authorList>
    </citation>
    <scope>NUCLEOTIDE SEQUENCE [LARGE SCALE GENOMIC DNA]</scope>
    <source>
        <strain evidence="1 2">MU402</strain>
    </source>
</reference>
<dbReference type="InterPro" id="IPR050324">
    <property type="entry name" value="CDP-alcohol_PTase-I"/>
</dbReference>